<keyword evidence="1" id="KW-0597">Phosphoprotein</keyword>
<dbReference type="AlphaFoldDB" id="A0A2N3Q1S8"/>
<dbReference type="InterPro" id="IPR058245">
    <property type="entry name" value="NreC/VraR/RcsB-like_REC"/>
</dbReference>
<dbReference type="SUPFAM" id="SSF52172">
    <property type="entry name" value="CheY-like"/>
    <property type="match status" value="1"/>
</dbReference>
<dbReference type="PANTHER" id="PTHR45566">
    <property type="entry name" value="HTH-TYPE TRANSCRIPTIONAL REGULATOR YHJB-RELATED"/>
    <property type="match status" value="1"/>
</dbReference>
<dbReference type="PROSITE" id="PS50043">
    <property type="entry name" value="HTH_LUXR_2"/>
    <property type="match status" value="1"/>
</dbReference>
<dbReference type="CDD" id="cd17535">
    <property type="entry name" value="REC_NarL-like"/>
    <property type="match status" value="1"/>
</dbReference>
<dbReference type="PRINTS" id="PR00038">
    <property type="entry name" value="HTHLUXR"/>
</dbReference>
<dbReference type="EMBL" id="PIUM01000001">
    <property type="protein sequence ID" value="PKU26606.1"/>
    <property type="molecule type" value="Genomic_DNA"/>
</dbReference>
<dbReference type="GO" id="GO:0006355">
    <property type="term" value="P:regulation of DNA-templated transcription"/>
    <property type="evidence" value="ECO:0007669"/>
    <property type="project" value="InterPro"/>
</dbReference>
<evidence type="ECO:0000256" key="1">
    <source>
        <dbReference type="ARBA" id="ARBA00022553"/>
    </source>
</evidence>
<comment type="caution">
    <text evidence="6">The sequence shown here is derived from an EMBL/GenBank/DDBJ whole genome shotgun (WGS) entry which is preliminary data.</text>
</comment>
<protein>
    <submittedName>
        <fullName evidence="6">DNA-binding response regulator</fullName>
    </submittedName>
</protein>
<accession>A0A2N3Q1S8</accession>
<reference evidence="7" key="1">
    <citation type="submission" date="2017-12" db="EMBL/GenBank/DDBJ databases">
        <title>Draft genome sequence of Telmatospirillum siberiense 26-4b1T, an acidotolerant peatland alphaproteobacterium potentially involved in sulfur cycling.</title>
        <authorList>
            <person name="Hausmann B."/>
            <person name="Pjevac P."/>
            <person name="Schreck K."/>
            <person name="Herbold C.W."/>
            <person name="Daims H."/>
            <person name="Wagner M."/>
            <person name="Pester M."/>
            <person name="Loy A."/>
        </authorList>
    </citation>
    <scope>NUCLEOTIDE SEQUENCE [LARGE SCALE GENOMIC DNA]</scope>
    <source>
        <strain evidence="7">26-4b1</strain>
    </source>
</reference>
<feature type="domain" description="Response regulatory" evidence="5">
    <location>
        <begin position="2"/>
        <end position="119"/>
    </location>
</feature>
<dbReference type="OrthoDB" id="9814495at2"/>
<dbReference type="SMART" id="SM00421">
    <property type="entry name" value="HTH_LUXR"/>
    <property type="match status" value="1"/>
</dbReference>
<evidence type="ECO:0000313" key="6">
    <source>
        <dbReference type="EMBL" id="PKU26606.1"/>
    </source>
</evidence>
<evidence type="ECO:0000259" key="5">
    <source>
        <dbReference type="PROSITE" id="PS50110"/>
    </source>
</evidence>
<dbReference type="InterPro" id="IPR000792">
    <property type="entry name" value="Tscrpt_reg_LuxR_C"/>
</dbReference>
<dbReference type="InterPro" id="IPR001789">
    <property type="entry name" value="Sig_transdc_resp-reg_receiver"/>
</dbReference>
<evidence type="ECO:0000259" key="4">
    <source>
        <dbReference type="PROSITE" id="PS50043"/>
    </source>
</evidence>
<dbReference type="Gene3D" id="3.40.50.2300">
    <property type="match status" value="1"/>
</dbReference>
<dbReference type="InterPro" id="IPR011006">
    <property type="entry name" value="CheY-like_superfamily"/>
</dbReference>
<dbReference type="PROSITE" id="PS50110">
    <property type="entry name" value="RESPONSE_REGULATORY"/>
    <property type="match status" value="1"/>
</dbReference>
<gene>
    <name evidence="6" type="ORF">CWS72_01880</name>
</gene>
<keyword evidence="7" id="KW-1185">Reference proteome</keyword>
<dbReference type="InterPro" id="IPR016032">
    <property type="entry name" value="Sig_transdc_resp-reg_C-effctor"/>
</dbReference>
<evidence type="ECO:0000256" key="3">
    <source>
        <dbReference type="PROSITE-ProRule" id="PRU00169"/>
    </source>
</evidence>
<keyword evidence="2 6" id="KW-0238">DNA-binding</keyword>
<dbReference type="GO" id="GO:0000160">
    <property type="term" value="P:phosphorelay signal transduction system"/>
    <property type="evidence" value="ECO:0007669"/>
    <property type="project" value="InterPro"/>
</dbReference>
<dbReference type="SUPFAM" id="SSF46894">
    <property type="entry name" value="C-terminal effector domain of the bipartite response regulators"/>
    <property type="match status" value="1"/>
</dbReference>
<evidence type="ECO:0000256" key="2">
    <source>
        <dbReference type="ARBA" id="ARBA00023125"/>
    </source>
</evidence>
<dbReference type="PANTHER" id="PTHR45566:SF2">
    <property type="entry name" value="NARL SUBFAMILY"/>
    <property type="match status" value="1"/>
</dbReference>
<dbReference type="GO" id="GO:0003677">
    <property type="term" value="F:DNA binding"/>
    <property type="evidence" value="ECO:0007669"/>
    <property type="project" value="UniProtKB-KW"/>
</dbReference>
<dbReference type="Pfam" id="PF00072">
    <property type="entry name" value="Response_reg"/>
    <property type="match status" value="1"/>
</dbReference>
<dbReference type="SMART" id="SM00448">
    <property type="entry name" value="REC"/>
    <property type="match status" value="1"/>
</dbReference>
<proteinExistence type="predicted"/>
<feature type="domain" description="HTH luxR-type" evidence="4">
    <location>
        <begin position="151"/>
        <end position="216"/>
    </location>
</feature>
<organism evidence="6 7">
    <name type="scientific">Telmatospirillum siberiense</name>
    <dbReference type="NCBI Taxonomy" id="382514"/>
    <lineage>
        <taxon>Bacteria</taxon>
        <taxon>Pseudomonadati</taxon>
        <taxon>Pseudomonadota</taxon>
        <taxon>Alphaproteobacteria</taxon>
        <taxon>Rhodospirillales</taxon>
        <taxon>Rhodospirillaceae</taxon>
        <taxon>Telmatospirillum</taxon>
    </lineage>
</organism>
<name>A0A2N3Q1S8_9PROT</name>
<comment type="caution">
    <text evidence="3">Lacks conserved residue(s) required for the propagation of feature annotation.</text>
</comment>
<dbReference type="InterPro" id="IPR051015">
    <property type="entry name" value="EvgA-like"/>
</dbReference>
<dbReference type="RefSeq" id="WP_101248837.1">
    <property type="nucleotide sequence ID" value="NZ_PIUM01000001.1"/>
</dbReference>
<dbReference type="Pfam" id="PF00196">
    <property type="entry name" value="GerE"/>
    <property type="match status" value="1"/>
</dbReference>
<sequence length="221" mass="23520">MRILFADDHRLLRDGIRSFLSQLNQEAEIIEAESFDDALLVTEGAGGVELALLAQAMPGLNGSAGIQLFTARFPLAKVVLLTTVADPALMWAAIDAGAKAVIFKTISGQNMVSALRLVLLGELYLPADTLKAMAAQVVVGPVMWGNAVDAAFIAQVKFSPAEVDVVPLLLDGLSNKAISDRLGIEETAVKARMRGVYKKIGATNRAQAVWLLLANGVHRSD</sequence>
<dbReference type="Proteomes" id="UP000233293">
    <property type="component" value="Unassembled WGS sequence"/>
</dbReference>
<evidence type="ECO:0000313" key="7">
    <source>
        <dbReference type="Proteomes" id="UP000233293"/>
    </source>
</evidence>
<dbReference type="CDD" id="cd06170">
    <property type="entry name" value="LuxR_C_like"/>
    <property type="match status" value="1"/>
</dbReference>